<dbReference type="GO" id="GO:0016491">
    <property type="term" value="F:oxidoreductase activity"/>
    <property type="evidence" value="ECO:0007669"/>
    <property type="project" value="InterPro"/>
</dbReference>
<accession>G7JLM1</accession>
<dbReference type="STRING" id="3880.G7JLM1"/>
<evidence type="ECO:0000256" key="1">
    <source>
        <dbReference type="ARBA" id="ARBA00010609"/>
    </source>
</evidence>
<dbReference type="EnsemblPlants" id="AES92724">
    <property type="protein sequence ID" value="AES92724"/>
    <property type="gene ID" value="MTR_4g133160"/>
</dbReference>
<name>G7JLM1_MEDTR</name>
<evidence type="ECO:0000259" key="2">
    <source>
        <dbReference type="Pfam" id="PF07731"/>
    </source>
</evidence>
<proteinExistence type="inferred from homology"/>
<dbReference type="InterPro" id="IPR008972">
    <property type="entry name" value="Cupredoxin"/>
</dbReference>
<evidence type="ECO:0000313" key="4">
    <source>
        <dbReference type="EnsemblPlants" id="AES92724"/>
    </source>
</evidence>
<dbReference type="GO" id="GO:0005507">
    <property type="term" value="F:copper ion binding"/>
    <property type="evidence" value="ECO:0007669"/>
    <property type="project" value="InterPro"/>
</dbReference>
<dbReference type="PaxDb" id="3880-AES92724"/>
<gene>
    <name evidence="3" type="ordered locus">MTR_4g133160</name>
</gene>
<dbReference type="SUPFAM" id="SSF49503">
    <property type="entry name" value="Cupredoxins"/>
    <property type="match status" value="1"/>
</dbReference>
<keyword evidence="5" id="KW-1185">Reference proteome</keyword>
<evidence type="ECO:0000313" key="3">
    <source>
        <dbReference type="EMBL" id="AES92724.1"/>
    </source>
</evidence>
<dbReference type="eggNOG" id="KOG1263">
    <property type="taxonomic scope" value="Eukaryota"/>
</dbReference>
<dbReference type="Pfam" id="PF07731">
    <property type="entry name" value="Cu-oxidase_2"/>
    <property type="match status" value="1"/>
</dbReference>
<dbReference type="EMBL" id="CM001220">
    <property type="protein sequence ID" value="AES92724.1"/>
    <property type="molecule type" value="Genomic_DNA"/>
</dbReference>
<evidence type="ECO:0000313" key="5">
    <source>
        <dbReference type="Proteomes" id="UP000002051"/>
    </source>
</evidence>
<organism evidence="3 5">
    <name type="scientific">Medicago truncatula</name>
    <name type="common">Barrel medic</name>
    <name type="synonym">Medicago tribuloides</name>
    <dbReference type="NCBI Taxonomy" id="3880"/>
    <lineage>
        <taxon>Eukaryota</taxon>
        <taxon>Viridiplantae</taxon>
        <taxon>Streptophyta</taxon>
        <taxon>Embryophyta</taxon>
        <taxon>Tracheophyta</taxon>
        <taxon>Spermatophyta</taxon>
        <taxon>Magnoliopsida</taxon>
        <taxon>eudicotyledons</taxon>
        <taxon>Gunneridae</taxon>
        <taxon>Pentapetalae</taxon>
        <taxon>rosids</taxon>
        <taxon>fabids</taxon>
        <taxon>Fabales</taxon>
        <taxon>Fabaceae</taxon>
        <taxon>Papilionoideae</taxon>
        <taxon>50 kb inversion clade</taxon>
        <taxon>NPAAA clade</taxon>
        <taxon>Hologalegina</taxon>
        <taxon>IRL clade</taxon>
        <taxon>Trifolieae</taxon>
        <taxon>Medicago</taxon>
    </lineage>
</organism>
<dbReference type="HOGENOM" id="CLU_083456_2_0_1"/>
<reference evidence="4" key="3">
    <citation type="submission" date="2015-04" db="UniProtKB">
        <authorList>
            <consortium name="EnsemblPlants"/>
        </authorList>
    </citation>
    <scope>IDENTIFICATION</scope>
    <source>
        <strain evidence="4">cv. Jemalong A17</strain>
    </source>
</reference>
<dbReference type="OMA" id="SWHIDGG"/>
<dbReference type="Proteomes" id="UP000002051">
    <property type="component" value="Chromosome 4"/>
</dbReference>
<reference evidence="3 5" key="1">
    <citation type="journal article" date="2011" name="Nature">
        <title>The Medicago genome provides insight into the evolution of rhizobial symbioses.</title>
        <authorList>
            <person name="Young N.D."/>
            <person name="Debelle F."/>
            <person name="Oldroyd G.E."/>
            <person name="Geurts R."/>
            <person name="Cannon S.B."/>
            <person name="Udvardi M.K."/>
            <person name="Benedito V.A."/>
            <person name="Mayer K.F."/>
            <person name="Gouzy J."/>
            <person name="Schoof H."/>
            <person name="Van de Peer Y."/>
            <person name="Proost S."/>
            <person name="Cook D.R."/>
            <person name="Meyers B.C."/>
            <person name="Spannagl M."/>
            <person name="Cheung F."/>
            <person name="De Mita S."/>
            <person name="Krishnakumar V."/>
            <person name="Gundlach H."/>
            <person name="Zhou S."/>
            <person name="Mudge J."/>
            <person name="Bharti A.K."/>
            <person name="Murray J.D."/>
            <person name="Naoumkina M.A."/>
            <person name="Rosen B."/>
            <person name="Silverstein K.A."/>
            <person name="Tang H."/>
            <person name="Rombauts S."/>
            <person name="Zhao P.X."/>
            <person name="Zhou P."/>
            <person name="Barbe V."/>
            <person name="Bardou P."/>
            <person name="Bechner M."/>
            <person name="Bellec A."/>
            <person name="Berger A."/>
            <person name="Berges H."/>
            <person name="Bidwell S."/>
            <person name="Bisseling T."/>
            <person name="Choisne N."/>
            <person name="Couloux A."/>
            <person name="Denny R."/>
            <person name="Deshpande S."/>
            <person name="Dai X."/>
            <person name="Doyle J.J."/>
            <person name="Dudez A.M."/>
            <person name="Farmer A.D."/>
            <person name="Fouteau S."/>
            <person name="Franken C."/>
            <person name="Gibelin C."/>
            <person name="Gish J."/>
            <person name="Goldstein S."/>
            <person name="Gonzalez A.J."/>
            <person name="Green P.J."/>
            <person name="Hallab A."/>
            <person name="Hartog M."/>
            <person name="Hua A."/>
            <person name="Humphray S.J."/>
            <person name="Jeong D.H."/>
            <person name="Jing Y."/>
            <person name="Jocker A."/>
            <person name="Kenton S.M."/>
            <person name="Kim D.J."/>
            <person name="Klee K."/>
            <person name="Lai H."/>
            <person name="Lang C."/>
            <person name="Lin S."/>
            <person name="Macmil S.L."/>
            <person name="Magdelenat G."/>
            <person name="Matthews L."/>
            <person name="McCorrison J."/>
            <person name="Monaghan E.L."/>
            <person name="Mun J.H."/>
            <person name="Najar F.Z."/>
            <person name="Nicholson C."/>
            <person name="Noirot C."/>
            <person name="O'Bleness M."/>
            <person name="Paule C.R."/>
            <person name="Poulain J."/>
            <person name="Prion F."/>
            <person name="Qin B."/>
            <person name="Qu C."/>
            <person name="Retzel E.F."/>
            <person name="Riddle C."/>
            <person name="Sallet E."/>
            <person name="Samain S."/>
            <person name="Samson N."/>
            <person name="Sanders I."/>
            <person name="Saurat O."/>
            <person name="Scarpelli C."/>
            <person name="Schiex T."/>
            <person name="Segurens B."/>
            <person name="Severin A.J."/>
            <person name="Sherrier D.J."/>
            <person name="Shi R."/>
            <person name="Sims S."/>
            <person name="Singer S.R."/>
            <person name="Sinharoy S."/>
            <person name="Sterck L."/>
            <person name="Viollet A."/>
            <person name="Wang B.B."/>
            <person name="Wang K."/>
            <person name="Wang M."/>
            <person name="Wang X."/>
            <person name="Warfsmann J."/>
            <person name="Weissenbach J."/>
            <person name="White D.D."/>
            <person name="White J.D."/>
            <person name="Wiley G.B."/>
            <person name="Wincker P."/>
            <person name="Xing Y."/>
            <person name="Yang L."/>
            <person name="Yao Z."/>
            <person name="Ying F."/>
            <person name="Zhai J."/>
            <person name="Zhou L."/>
            <person name="Zuber A."/>
            <person name="Denarie J."/>
            <person name="Dixon R.A."/>
            <person name="May G.D."/>
            <person name="Schwartz D.C."/>
            <person name="Rogers J."/>
            <person name="Quetier F."/>
            <person name="Town C.D."/>
            <person name="Roe B.A."/>
        </authorList>
    </citation>
    <scope>NUCLEOTIDE SEQUENCE [LARGE SCALE GENOMIC DNA]</scope>
    <source>
        <strain evidence="3">A17</strain>
        <strain evidence="4 5">cv. Jemalong A17</strain>
    </source>
</reference>
<dbReference type="AlphaFoldDB" id="G7JLM1"/>
<feature type="domain" description="Plastocyanin-like" evidence="2">
    <location>
        <begin position="3"/>
        <end position="89"/>
    </location>
</feature>
<sequence>MGANFHEYVEFVVQNRENFVQSWHIDGGCGRQVGLEVKFDQTILVQDYPKSWTAIYMALDNVGMWNIRSENWERQYLGQQFYLKVYTPSKSLRDD</sequence>
<comment type="similarity">
    <text evidence="1">Belongs to the multicopper oxidase family.</text>
</comment>
<protein>
    <submittedName>
        <fullName evidence="3">L-ascorbate oxidase-like protein</fullName>
    </submittedName>
</protein>
<dbReference type="InterPro" id="IPR011706">
    <property type="entry name" value="Cu-oxidase_C"/>
</dbReference>
<reference evidence="3 5" key="2">
    <citation type="journal article" date="2014" name="BMC Genomics">
        <title>An improved genome release (version Mt4.0) for the model legume Medicago truncatula.</title>
        <authorList>
            <person name="Tang H."/>
            <person name="Krishnakumar V."/>
            <person name="Bidwell S."/>
            <person name="Rosen B."/>
            <person name="Chan A."/>
            <person name="Zhou S."/>
            <person name="Gentzbittel L."/>
            <person name="Childs K.L."/>
            <person name="Yandell M."/>
            <person name="Gundlach H."/>
            <person name="Mayer K.F."/>
            <person name="Schwartz D.C."/>
            <person name="Town C.D."/>
        </authorList>
    </citation>
    <scope>GENOME REANNOTATION</scope>
    <source>
        <strain evidence="4 5">cv. Jemalong A17</strain>
    </source>
</reference>